<dbReference type="RefSeq" id="XP_018017460.1">
    <property type="nucleotide sequence ID" value="XM_018161971.2"/>
</dbReference>
<name>A0A8B7NUS4_HYAAZ</name>
<organism evidence="3 4">
    <name type="scientific">Hyalella azteca</name>
    <name type="common">Amphipod</name>
    <dbReference type="NCBI Taxonomy" id="294128"/>
    <lineage>
        <taxon>Eukaryota</taxon>
        <taxon>Metazoa</taxon>
        <taxon>Ecdysozoa</taxon>
        <taxon>Arthropoda</taxon>
        <taxon>Crustacea</taxon>
        <taxon>Multicrustacea</taxon>
        <taxon>Malacostraca</taxon>
        <taxon>Eumalacostraca</taxon>
        <taxon>Peracarida</taxon>
        <taxon>Amphipoda</taxon>
        <taxon>Senticaudata</taxon>
        <taxon>Talitrida</taxon>
        <taxon>Talitroidea</taxon>
        <taxon>Hyalellidae</taxon>
        <taxon>Hyalella</taxon>
    </lineage>
</organism>
<feature type="compositionally biased region" description="Polar residues" evidence="1">
    <location>
        <begin position="71"/>
        <end position="85"/>
    </location>
</feature>
<feature type="compositionally biased region" description="Pro residues" evidence="1">
    <location>
        <begin position="147"/>
        <end position="169"/>
    </location>
</feature>
<evidence type="ECO:0000313" key="3">
    <source>
        <dbReference type="Proteomes" id="UP000694843"/>
    </source>
</evidence>
<dbReference type="KEGG" id="hazt:108674073"/>
<feature type="region of interest" description="Disordered" evidence="1">
    <location>
        <begin position="53"/>
        <end position="333"/>
    </location>
</feature>
<gene>
    <name evidence="4" type="primary">LOC108674073</name>
</gene>
<dbReference type="GeneID" id="108674073"/>
<protein>
    <submittedName>
        <fullName evidence="4">Proline-rich protein HaeIII subfamily 1</fullName>
    </submittedName>
</protein>
<keyword evidence="3" id="KW-1185">Reference proteome</keyword>
<reference evidence="4" key="1">
    <citation type="submission" date="2025-08" db="UniProtKB">
        <authorList>
            <consortium name="RefSeq"/>
        </authorList>
    </citation>
    <scope>IDENTIFICATION</scope>
    <source>
        <tissue evidence="4">Whole organism</tissue>
    </source>
</reference>
<evidence type="ECO:0000313" key="4">
    <source>
        <dbReference type="RefSeq" id="XP_018017460.1"/>
    </source>
</evidence>
<sequence>MIHVSPLGAAALQVDESSNTLVIVLSSVLGGLLLIVLVVLLVVFLKSRNKKTKTSSKTGEIELQENRDGNNSEPIDASNNAISTNPEDERDSSVSVNPIVLHPPIDRQGAGFGTVQPPGGSTNLHSLNPNDLPGQAAYRSSALQAPGPRPTDPYPRTAPQPSYPYPAAGPPRRRNESASPPRMSRRSAYDQRRDAQNRDQRPPPRRGSVDPRMAYPRNPDNRPAAPQYRDAAGAPRPYTQRNRSADMAPRSLPRLTSPSARPPINPAKMEYGRDAGHPSLNRSLPPTSAGQSRPGPGAPYRASDPRYRSPEAQYRSAPRTSSDVRRPRSSNNF</sequence>
<evidence type="ECO:0000256" key="1">
    <source>
        <dbReference type="SAM" id="MobiDB-lite"/>
    </source>
</evidence>
<feature type="compositionally biased region" description="Polar residues" evidence="1">
    <location>
        <begin position="119"/>
        <end position="129"/>
    </location>
</feature>
<feature type="transmembrane region" description="Helical" evidence="2">
    <location>
        <begin position="20"/>
        <end position="45"/>
    </location>
</feature>
<proteinExistence type="predicted"/>
<dbReference type="Proteomes" id="UP000694843">
    <property type="component" value="Unplaced"/>
</dbReference>
<evidence type="ECO:0000256" key="2">
    <source>
        <dbReference type="SAM" id="Phobius"/>
    </source>
</evidence>
<feature type="compositionally biased region" description="Basic and acidic residues" evidence="1">
    <location>
        <begin position="187"/>
        <end position="202"/>
    </location>
</feature>
<accession>A0A8B7NUS4</accession>
<keyword evidence="2" id="KW-0472">Membrane</keyword>
<keyword evidence="2" id="KW-1133">Transmembrane helix</keyword>
<dbReference type="AlphaFoldDB" id="A0A8B7NUS4"/>
<keyword evidence="2" id="KW-0812">Transmembrane</keyword>
<feature type="compositionally biased region" description="Polar residues" evidence="1">
    <location>
        <begin position="280"/>
        <end position="291"/>
    </location>
</feature>